<feature type="signal peptide" evidence="1">
    <location>
        <begin position="1"/>
        <end position="24"/>
    </location>
</feature>
<accession>A0A9N9RFT5</accession>
<dbReference type="PANTHER" id="PTHR24047:SF29">
    <property type="entry name" value="EATER-RELATED"/>
    <property type="match status" value="1"/>
</dbReference>
<reference evidence="3" key="2">
    <citation type="submission" date="2022-10" db="EMBL/GenBank/DDBJ databases">
        <authorList>
            <consortium name="ENA_rothamsted_submissions"/>
            <consortium name="culmorum"/>
            <person name="King R."/>
        </authorList>
    </citation>
    <scope>NUCLEOTIDE SEQUENCE</scope>
</reference>
<feature type="domain" description="EGF-like" evidence="2">
    <location>
        <begin position="95"/>
        <end position="128"/>
    </location>
</feature>
<evidence type="ECO:0000259" key="2">
    <source>
        <dbReference type="SMART" id="SM00181"/>
    </source>
</evidence>
<evidence type="ECO:0000313" key="4">
    <source>
        <dbReference type="Proteomes" id="UP001153714"/>
    </source>
</evidence>
<dbReference type="AlphaFoldDB" id="A0A9N9RFT5"/>
<feature type="domain" description="EGF-like" evidence="2">
    <location>
        <begin position="175"/>
        <end position="210"/>
    </location>
</feature>
<dbReference type="InterPro" id="IPR053255">
    <property type="entry name" value="EGF-like_domain"/>
</dbReference>
<name>A0A9N9RFT5_9NEOP</name>
<dbReference type="OrthoDB" id="10268124at2759"/>
<organism evidence="3 4">
    <name type="scientific">Diatraea saccharalis</name>
    <name type="common">sugarcane borer</name>
    <dbReference type="NCBI Taxonomy" id="40085"/>
    <lineage>
        <taxon>Eukaryota</taxon>
        <taxon>Metazoa</taxon>
        <taxon>Ecdysozoa</taxon>
        <taxon>Arthropoda</taxon>
        <taxon>Hexapoda</taxon>
        <taxon>Insecta</taxon>
        <taxon>Pterygota</taxon>
        <taxon>Neoptera</taxon>
        <taxon>Endopterygota</taxon>
        <taxon>Lepidoptera</taxon>
        <taxon>Glossata</taxon>
        <taxon>Ditrysia</taxon>
        <taxon>Pyraloidea</taxon>
        <taxon>Crambidae</taxon>
        <taxon>Crambinae</taxon>
        <taxon>Diatraea</taxon>
    </lineage>
</organism>
<keyword evidence="4" id="KW-1185">Reference proteome</keyword>
<dbReference type="Gene3D" id="2.10.25.10">
    <property type="entry name" value="Laminin"/>
    <property type="match status" value="4"/>
</dbReference>
<dbReference type="PANTHER" id="PTHR24047">
    <property type="entry name" value="FI01909P-RELATED"/>
    <property type="match status" value="1"/>
</dbReference>
<evidence type="ECO:0000313" key="3">
    <source>
        <dbReference type="EMBL" id="CAG9795372.1"/>
    </source>
</evidence>
<gene>
    <name evidence="3" type="ORF">DIATSA_LOCUS12644</name>
</gene>
<reference evidence="3" key="1">
    <citation type="submission" date="2021-12" db="EMBL/GenBank/DDBJ databases">
        <authorList>
            <person name="King R."/>
        </authorList>
    </citation>
    <scope>NUCLEOTIDE SEQUENCE</scope>
</reference>
<protein>
    <recommendedName>
        <fullName evidence="2">EGF-like domain-containing protein</fullName>
    </recommendedName>
</protein>
<dbReference type="InterPro" id="IPR000742">
    <property type="entry name" value="EGF"/>
</dbReference>
<dbReference type="Proteomes" id="UP001153714">
    <property type="component" value="Chromosome 7"/>
</dbReference>
<feature type="domain" description="EGF-like" evidence="2">
    <location>
        <begin position="276"/>
        <end position="310"/>
    </location>
</feature>
<dbReference type="InterPro" id="IPR009030">
    <property type="entry name" value="Growth_fac_rcpt_cys_sf"/>
</dbReference>
<proteinExistence type="predicted"/>
<sequence length="366" mass="40073">MFFKQIVLCFILLLVTEYFGDVSGLSQGDEGVCVVKISSKKTKRISYTRYTNKWCGIRKCIVKAFRNQPYVVTSELMMCCSGWQYQSHQDVCVPLCSAGCQGGRCVAPEICQCDSPARLDPDHPNICLTPVCDAPCVNANCSSNNTCACLHDFQVFNRTHCYKCDHGYDINSNFECAPKCDSLCVNGICTAPNVCSCSPGYILKDNFTCVPKCDSPCVNGSCVAPNICSCASGYILKNNSCIPECKDCVNAKCEAPNTCVCFEGFIAINDTHCEPNCDDCINGVCVSAGVCECDVGYTKVNASAVNRMFARVMKAIRKMKLILMYATSWAKSVKPAIYMELEFVTLLYYLGGSGTFATKVNVIQNK</sequence>
<keyword evidence="1" id="KW-0732">Signal</keyword>
<evidence type="ECO:0000256" key="1">
    <source>
        <dbReference type="SAM" id="SignalP"/>
    </source>
</evidence>
<dbReference type="SUPFAM" id="SSF57184">
    <property type="entry name" value="Growth factor receptor domain"/>
    <property type="match status" value="1"/>
</dbReference>
<feature type="chain" id="PRO_5040189507" description="EGF-like domain-containing protein" evidence="1">
    <location>
        <begin position="25"/>
        <end position="366"/>
    </location>
</feature>
<feature type="domain" description="EGF-like" evidence="2">
    <location>
        <begin position="131"/>
        <end position="162"/>
    </location>
</feature>
<feature type="domain" description="EGF-like" evidence="2">
    <location>
        <begin position="212"/>
        <end position="242"/>
    </location>
</feature>
<feature type="domain" description="EGF-like" evidence="2">
    <location>
        <begin position="244"/>
        <end position="274"/>
    </location>
</feature>
<dbReference type="EMBL" id="OU893338">
    <property type="protein sequence ID" value="CAG9795372.1"/>
    <property type="molecule type" value="Genomic_DNA"/>
</dbReference>
<dbReference type="SMART" id="SM00181">
    <property type="entry name" value="EGF"/>
    <property type="match status" value="6"/>
</dbReference>